<dbReference type="EMBL" id="MWPV01000006">
    <property type="protein sequence ID" value="OUL56542.1"/>
    <property type="molecule type" value="Genomic_DNA"/>
</dbReference>
<dbReference type="OrthoDB" id="5587008at2"/>
<name>A0A244CLS0_PSEDV</name>
<evidence type="ECO:0000313" key="3">
    <source>
        <dbReference type="Proteomes" id="UP000194841"/>
    </source>
</evidence>
<keyword evidence="3" id="KW-1185">Reference proteome</keyword>
<reference evidence="2 3" key="1">
    <citation type="submission" date="2017-02" db="EMBL/GenBank/DDBJ databases">
        <title>Pseudoalteromonas ulvae TC14 Genome.</title>
        <authorList>
            <person name="Molmeret M."/>
        </authorList>
    </citation>
    <scope>NUCLEOTIDE SEQUENCE [LARGE SCALE GENOMIC DNA]</scope>
    <source>
        <strain evidence="2">TC14</strain>
    </source>
</reference>
<keyword evidence="1" id="KW-0472">Membrane</keyword>
<organism evidence="2 3">
    <name type="scientific">Pseudoalteromonas ulvae</name>
    <dbReference type="NCBI Taxonomy" id="107327"/>
    <lineage>
        <taxon>Bacteria</taxon>
        <taxon>Pseudomonadati</taxon>
        <taxon>Pseudomonadota</taxon>
        <taxon>Gammaproteobacteria</taxon>
        <taxon>Alteromonadales</taxon>
        <taxon>Pseudoalteromonadaceae</taxon>
        <taxon>Pseudoalteromonas</taxon>
    </lineage>
</organism>
<feature type="transmembrane region" description="Helical" evidence="1">
    <location>
        <begin position="7"/>
        <end position="26"/>
    </location>
</feature>
<protein>
    <recommendedName>
        <fullName evidence="4">DUF4340 domain-containing protein</fullName>
    </recommendedName>
</protein>
<keyword evidence="1" id="KW-1133">Transmembrane helix</keyword>
<proteinExistence type="predicted"/>
<dbReference type="AlphaFoldDB" id="A0A244CLS0"/>
<evidence type="ECO:0000313" key="2">
    <source>
        <dbReference type="EMBL" id="OUL56542.1"/>
    </source>
</evidence>
<keyword evidence="1" id="KW-0812">Transmembrane</keyword>
<evidence type="ECO:0008006" key="4">
    <source>
        <dbReference type="Google" id="ProtNLM"/>
    </source>
</evidence>
<sequence length="171" mass="19460">MRLSRTGWNNVIIFAMLLMIFLFNGLHHKLIQSDSPDLIQPLLPTNSFVLTLAYPEMKIERVGISWRATDLVNMPLPARSPEQLDNLIRVWQQAEAPLVDDVSHLQAMLKQQGAQSATTVWLAGQSNASVFQLIFIDSQPYLLDQHQQRWFVLEPSLVSQLFPFMSLTSDA</sequence>
<dbReference type="RefSeq" id="WP_086745510.1">
    <property type="nucleotide sequence ID" value="NZ_MWPV01000006.1"/>
</dbReference>
<comment type="caution">
    <text evidence="2">The sequence shown here is derived from an EMBL/GenBank/DDBJ whole genome shotgun (WGS) entry which is preliminary data.</text>
</comment>
<gene>
    <name evidence="2" type="ORF">B1199_17945</name>
</gene>
<dbReference type="Proteomes" id="UP000194841">
    <property type="component" value="Unassembled WGS sequence"/>
</dbReference>
<accession>A0A244CLS0</accession>
<evidence type="ECO:0000256" key="1">
    <source>
        <dbReference type="SAM" id="Phobius"/>
    </source>
</evidence>